<dbReference type="Pfam" id="PF00817">
    <property type="entry name" value="IMS"/>
    <property type="match status" value="1"/>
</dbReference>
<sequence>MAHLDMDAFFSSVEQLTRPTLRESPVLVGGAGPRGTVAGASYEARAYGARSAMSMAHARRLCPVATVIPPRFTVYQAVSARVFDLVRRFSPVAEQVSLDEAFIEPGSLAGAQADEVRRVLAELRARIHSEVGMVASIGAGSGKSVAKIASDLAKPDGLLVVTPEEQRAVLRDLPVRALWGIGPVSEGKLRRIGVQTLGEFADLDPATVTALLGTAVGRELHDLAHGRDPRPVAERAEVKQVSAETTFDTDLVDGGALESAAVSMTSAAHQRLVRSHRAARTVTVKVRSADFATVSRSETVRAATSDLSSLSAMARRLVSSAVPPGTPVRLVGVSLAGLTTAEQESLFPAPPTAGPEPHPDEETGPDEATDAGPTPRPDTAPLPGGRDRGGRGWAAGDDVRHPEHGHGWVQGAGVGRVTVRFETRTTGPGPARTFAMDDPALRVADPLASLDWLPVVGRRNDLARARTVEDGRTPHPGPAAGSTTVMEWVAPVGQEHDAVSS</sequence>
<dbReference type="HAMAP" id="MF_01113">
    <property type="entry name" value="DNApol_IV"/>
    <property type="match status" value="1"/>
</dbReference>
<dbReference type="Pfam" id="PF11799">
    <property type="entry name" value="IMS_C"/>
    <property type="match status" value="1"/>
</dbReference>
<keyword evidence="4" id="KW-0460">Magnesium</keyword>
<keyword evidence="4" id="KW-0235">DNA replication</keyword>
<dbReference type="NCBIfam" id="NF002882">
    <property type="entry name" value="PRK03348.1"/>
    <property type="match status" value="1"/>
</dbReference>
<keyword evidence="4" id="KW-0963">Cytoplasm</keyword>
<dbReference type="CDD" id="cd03586">
    <property type="entry name" value="PolY_Pol_IV_kappa"/>
    <property type="match status" value="1"/>
</dbReference>
<comment type="cofactor">
    <cofactor evidence="4">
        <name>Mg(2+)</name>
        <dbReference type="ChEBI" id="CHEBI:18420"/>
    </cofactor>
    <text evidence="4">Binds 2 magnesium ions per subunit.</text>
</comment>
<feature type="region of interest" description="Disordered" evidence="5">
    <location>
        <begin position="342"/>
        <end position="411"/>
    </location>
</feature>
<dbReference type="Pfam" id="PF11798">
    <property type="entry name" value="IMS_HHH"/>
    <property type="match status" value="1"/>
</dbReference>
<gene>
    <name evidence="4" type="primary">dinB</name>
    <name evidence="7" type="ORF">G443_004327</name>
</gene>
<evidence type="ECO:0000256" key="2">
    <source>
        <dbReference type="ARBA" id="ARBA00025589"/>
    </source>
</evidence>
<keyword evidence="4" id="KW-0239">DNA-directed DNA polymerase</keyword>
<dbReference type="Gene3D" id="3.40.1170.60">
    <property type="match status" value="1"/>
</dbReference>
<dbReference type="NCBIfam" id="NF002677">
    <property type="entry name" value="PRK02406.1"/>
    <property type="match status" value="1"/>
</dbReference>
<dbReference type="Proteomes" id="UP000791080">
    <property type="component" value="Unassembled WGS sequence"/>
</dbReference>
<keyword evidence="4" id="KW-0515">Mutator protein</keyword>
<evidence type="ECO:0000313" key="8">
    <source>
        <dbReference type="Proteomes" id="UP000791080"/>
    </source>
</evidence>
<dbReference type="SUPFAM" id="SSF56672">
    <property type="entry name" value="DNA/RNA polymerases"/>
    <property type="match status" value="1"/>
</dbReference>
<evidence type="ECO:0000256" key="1">
    <source>
        <dbReference type="ARBA" id="ARBA00010945"/>
    </source>
</evidence>
<dbReference type="Gene3D" id="3.30.70.270">
    <property type="match status" value="1"/>
</dbReference>
<evidence type="ECO:0000256" key="5">
    <source>
        <dbReference type="SAM" id="MobiDB-lite"/>
    </source>
</evidence>
<dbReference type="Gene3D" id="1.10.150.20">
    <property type="entry name" value="5' to 3' exonuclease, C-terminal subdomain"/>
    <property type="match status" value="1"/>
</dbReference>
<comment type="function">
    <text evidence="2 4">Poorly processive, error-prone DNA polymerase involved in untargeted mutagenesis. Copies undamaged DNA at stalled replication forks, which arise in vivo from mismatched or misaligned primer ends. These misaligned primers can be extended by PolIV. Exhibits no 3'-5' exonuclease (proofreading) activity. May be involved in translesional synthesis, in conjunction with the beta clamp from PolIII.</text>
</comment>
<name>A0ABT1JNE8_ACTCY</name>
<reference evidence="7 8" key="1">
    <citation type="submission" date="2022-06" db="EMBL/GenBank/DDBJ databases">
        <title>Genomic Encyclopedia of Type Strains, Phase I: the one thousand microbial genomes (KMG-I) project.</title>
        <authorList>
            <person name="Kyrpides N."/>
        </authorList>
    </citation>
    <scope>NUCLEOTIDE SEQUENCE [LARGE SCALE GENOMIC DNA]</scope>
    <source>
        <strain evidence="7 8">DSM 43889</strain>
    </source>
</reference>
<dbReference type="InterPro" id="IPR036775">
    <property type="entry name" value="DNA_pol_Y-fam_lit_finger_sf"/>
</dbReference>
<dbReference type="InterPro" id="IPR050116">
    <property type="entry name" value="DNA_polymerase-Y"/>
</dbReference>
<evidence type="ECO:0000256" key="4">
    <source>
        <dbReference type="HAMAP-Rule" id="MF_01113"/>
    </source>
</evidence>
<dbReference type="PROSITE" id="PS50173">
    <property type="entry name" value="UMUC"/>
    <property type="match status" value="1"/>
</dbReference>
<comment type="caution">
    <text evidence="7">The sequence shown here is derived from an EMBL/GenBank/DDBJ whole genome shotgun (WGS) entry which is preliminary data.</text>
</comment>
<dbReference type="EC" id="2.7.7.7" evidence="4"/>
<dbReference type="InterPro" id="IPR022880">
    <property type="entry name" value="DNApol_IV"/>
</dbReference>
<dbReference type="InterPro" id="IPR017961">
    <property type="entry name" value="DNA_pol_Y-fam_little_finger"/>
</dbReference>
<feature type="binding site" evidence="4">
    <location>
        <position position="5"/>
    </location>
    <ligand>
        <name>Mg(2+)</name>
        <dbReference type="ChEBI" id="CHEBI:18420"/>
    </ligand>
</feature>
<keyword evidence="4" id="KW-0808">Transferase</keyword>
<comment type="catalytic activity">
    <reaction evidence="3 4">
        <text>DNA(n) + a 2'-deoxyribonucleoside 5'-triphosphate = DNA(n+1) + diphosphate</text>
        <dbReference type="Rhea" id="RHEA:22508"/>
        <dbReference type="Rhea" id="RHEA-COMP:17339"/>
        <dbReference type="Rhea" id="RHEA-COMP:17340"/>
        <dbReference type="ChEBI" id="CHEBI:33019"/>
        <dbReference type="ChEBI" id="CHEBI:61560"/>
        <dbReference type="ChEBI" id="CHEBI:173112"/>
        <dbReference type="EC" id="2.7.7.7"/>
    </reaction>
</comment>
<evidence type="ECO:0000256" key="3">
    <source>
        <dbReference type="ARBA" id="ARBA00049244"/>
    </source>
</evidence>
<dbReference type="EMBL" id="AUBJ02000001">
    <property type="protein sequence ID" value="MCP2334057.1"/>
    <property type="molecule type" value="Genomic_DNA"/>
</dbReference>
<keyword evidence="4" id="KW-0238">DNA-binding</keyword>
<evidence type="ECO:0000259" key="6">
    <source>
        <dbReference type="PROSITE" id="PS50173"/>
    </source>
</evidence>
<keyword evidence="4" id="KW-0548">Nucleotidyltransferase</keyword>
<comment type="similarity">
    <text evidence="1 4">Belongs to the DNA polymerase type-Y family.</text>
</comment>
<dbReference type="InterPro" id="IPR024728">
    <property type="entry name" value="PolY_HhH_motif"/>
</dbReference>
<keyword evidence="8" id="KW-1185">Reference proteome</keyword>
<keyword evidence="4" id="KW-0234">DNA repair</keyword>
<organism evidence="7 8">
    <name type="scientific">Actinoalloteichus caeruleus DSM 43889</name>
    <dbReference type="NCBI Taxonomy" id="1120930"/>
    <lineage>
        <taxon>Bacteria</taxon>
        <taxon>Bacillati</taxon>
        <taxon>Actinomycetota</taxon>
        <taxon>Actinomycetes</taxon>
        <taxon>Pseudonocardiales</taxon>
        <taxon>Pseudonocardiaceae</taxon>
        <taxon>Actinoalloteichus</taxon>
        <taxon>Actinoalloteichus cyanogriseus</taxon>
    </lineage>
</organism>
<comment type="subcellular location">
    <subcellularLocation>
        <location evidence="4">Cytoplasm</location>
    </subcellularLocation>
</comment>
<evidence type="ECO:0000313" key="7">
    <source>
        <dbReference type="EMBL" id="MCP2334057.1"/>
    </source>
</evidence>
<dbReference type="SUPFAM" id="SSF100879">
    <property type="entry name" value="Lesion bypass DNA polymerase (Y-family), little finger domain"/>
    <property type="match status" value="1"/>
</dbReference>
<dbReference type="PANTHER" id="PTHR11076">
    <property type="entry name" value="DNA REPAIR POLYMERASE UMUC / TRANSFERASE FAMILY MEMBER"/>
    <property type="match status" value="1"/>
</dbReference>
<dbReference type="PANTHER" id="PTHR11076:SF33">
    <property type="entry name" value="DNA POLYMERASE KAPPA"/>
    <property type="match status" value="1"/>
</dbReference>
<dbReference type="Gene3D" id="3.30.1490.100">
    <property type="entry name" value="DNA polymerase, Y-family, little finger domain"/>
    <property type="match status" value="1"/>
</dbReference>
<accession>A0ABT1JNE8</accession>
<keyword evidence="4" id="KW-0227">DNA damage</keyword>
<dbReference type="InterPro" id="IPR043128">
    <property type="entry name" value="Rev_trsase/Diguanyl_cyclase"/>
</dbReference>
<proteinExistence type="inferred from homology"/>
<feature type="active site" evidence="4">
    <location>
        <position position="100"/>
    </location>
</feature>
<feature type="site" description="Substrate discrimination" evidence="4">
    <location>
        <position position="10"/>
    </location>
</feature>
<feature type="domain" description="UmuC" evidence="6">
    <location>
        <begin position="1"/>
        <end position="182"/>
    </location>
</feature>
<feature type="binding site" evidence="4">
    <location>
        <position position="99"/>
    </location>
    <ligand>
        <name>Mg(2+)</name>
        <dbReference type="ChEBI" id="CHEBI:18420"/>
    </ligand>
</feature>
<dbReference type="InterPro" id="IPR001126">
    <property type="entry name" value="UmuC"/>
</dbReference>
<feature type="compositionally biased region" description="Basic and acidic residues" evidence="5">
    <location>
        <begin position="397"/>
        <end position="406"/>
    </location>
</feature>
<protein>
    <recommendedName>
        <fullName evidence="4">DNA polymerase IV</fullName>
        <shortName evidence="4">Pol IV</shortName>
        <ecNumber evidence="4">2.7.7.7</ecNumber>
    </recommendedName>
</protein>
<keyword evidence="4" id="KW-0479">Metal-binding</keyword>
<comment type="subunit">
    <text evidence="4">Monomer.</text>
</comment>
<dbReference type="InterPro" id="IPR043502">
    <property type="entry name" value="DNA/RNA_pol_sf"/>
</dbReference>